<proteinExistence type="predicted"/>
<dbReference type="EMBL" id="KN823306">
    <property type="protein sequence ID" value="KIO18190.1"/>
    <property type="molecule type" value="Genomic_DNA"/>
</dbReference>
<accession>A0A0C3PTS6</accession>
<organism evidence="1 2">
    <name type="scientific">Tulasnella calospora MUT 4182</name>
    <dbReference type="NCBI Taxonomy" id="1051891"/>
    <lineage>
        <taxon>Eukaryota</taxon>
        <taxon>Fungi</taxon>
        <taxon>Dikarya</taxon>
        <taxon>Basidiomycota</taxon>
        <taxon>Agaricomycotina</taxon>
        <taxon>Agaricomycetes</taxon>
        <taxon>Cantharellales</taxon>
        <taxon>Tulasnellaceae</taxon>
        <taxon>Tulasnella</taxon>
    </lineage>
</organism>
<dbReference type="Proteomes" id="UP000054248">
    <property type="component" value="Unassembled WGS sequence"/>
</dbReference>
<dbReference type="HOGENOM" id="CLU_720746_0_0_1"/>
<evidence type="ECO:0008006" key="3">
    <source>
        <dbReference type="Google" id="ProtNLM"/>
    </source>
</evidence>
<dbReference type="OrthoDB" id="3068749at2759"/>
<keyword evidence="2" id="KW-1185">Reference proteome</keyword>
<feature type="non-terminal residue" evidence="1">
    <location>
        <position position="384"/>
    </location>
</feature>
<dbReference type="SUPFAM" id="SSF69322">
    <property type="entry name" value="Tricorn protease domain 2"/>
    <property type="match status" value="1"/>
</dbReference>
<gene>
    <name evidence="1" type="ORF">M407DRAFT_32157</name>
</gene>
<protein>
    <recommendedName>
        <fullName evidence="3">F-box domain-containing protein</fullName>
    </recommendedName>
</protein>
<name>A0A0C3PTS6_9AGAM</name>
<sequence>MPTSLATLPEDVLLSLLELGNIDAADALSLRWTCKSFFHLSERAPYWTIVGKTVRRHDPLPLPPFRTLEQLGASETRETLVRHLKTKRNLESEEPRFKRYRVISFPEHSSRLSHFGFLPGGRWFVTIQDDGCISVFDFSVAPDGPEPETTEPPLPLPEDAGRIVGSYSVGFPVSVFDFRMAEDGDGKHLILAVSSHWSTWSVSPTVAVVRFDLDDAHEELVPSRELCRAVIPVDCTYPLALGGNLLVVLGQWRAFNTVQPPVLIAIDWRGPSVVQIDIPCLQNDPPKIAGMDFTIQDDNILLYRYKQDNQLEVYTYFNISSHMQPLSTMTLRETPDRIPPDAWATVDLTLPPVLPNDPWAFLHIRNTPSVSTLRHAPIMARASH</sequence>
<evidence type="ECO:0000313" key="1">
    <source>
        <dbReference type="EMBL" id="KIO18190.1"/>
    </source>
</evidence>
<reference evidence="1 2" key="1">
    <citation type="submission" date="2014-04" db="EMBL/GenBank/DDBJ databases">
        <authorList>
            <consortium name="DOE Joint Genome Institute"/>
            <person name="Kuo A."/>
            <person name="Girlanda M."/>
            <person name="Perotto S."/>
            <person name="Kohler A."/>
            <person name="Nagy L.G."/>
            <person name="Floudas D."/>
            <person name="Copeland A."/>
            <person name="Barry K.W."/>
            <person name="Cichocki N."/>
            <person name="Veneault-Fourrey C."/>
            <person name="LaButti K."/>
            <person name="Lindquist E.A."/>
            <person name="Lipzen A."/>
            <person name="Lundell T."/>
            <person name="Morin E."/>
            <person name="Murat C."/>
            <person name="Sun H."/>
            <person name="Tunlid A."/>
            <person name="Henrissat B."/>
            <person name="Grigoriev I.V."/>
            <person name="Hibbett D.S."/>
            <person name="Martin F."/>
            <person name="Nordberg H.P."/>
            <person name="Cantor M.N."/>
            <person name="Hua S.X."/>
        </authorList>
    </citation>
    <scope>NUCLEOTIDE SEQUENCE [LARGE SCALE GENOMIC DNA]</scope>
    <source>
        <strain evidence="1 2">MUT 4182</strain>
    </source>
</reference>
<dbReference type="AlphaFoldDB" id="A0A0C3PTS6"/>
<reference evidence="2" key="2">
    <citation type="submission" date="2015-01" db="EMBL/GenBank/DDBJ databases">
        <title>Evolutionary Origins and Diversification of the Mycorrhizal Mutualists.</title>
        <authorList>
            <consortium name="DOE Joint Genome Institute"/>
            <consortium name="Mycorrhizal Genomics Consortium"/>
            <person name="Kohler A."/>
            <person name="Kuo A."/>
            <person name="Nagy L.G."/>
            <person name="Floudas D."/>
            <person name="Copeland A."/>
            <person name="Barry K.W."/>
            <person name="Cichocki N."/>
            <person name="Veneault-Fourrey C."/>
            <person name="LaButti K."/>
            <person name="Lindquist E.A."/>
            <person name="Lipzen A."/>
            <person name="Lundell T."/>
            <person name="Morin E."/>
            <person name="Murat C."/>
            <person name="Riley R."/>
            <person name="Ohm R."/>
            <person name="Sun H."/>
            <person name="Tunlid A."/>
            <person name="Henrissat B."/>
            <person name="Grigoriev I.V."/>
            <person name="Hibbett D.S."/>
            <person name="Martin F."/>
        </authorList>
    </citation>
    <scope>NUCLEOTIDE SEQUENCE [LARGE SCALE GENOMIC DNA]</scope>
    <source>
        <strain evidence="2">MUT 4182</strain>
    </source>
</reference>
<evidence type="ECO:0000313" key="2">
    <source>
        <dbReference type="Proteomes" id="UP000054248"/>
    </source>
</evidence>